<dbReference type="EMBL" id="FNJC01000004">
    <property type="protein sequence ID" value="SDP41223.1"/>
    <property type="molecule type" value="Genomic_DNA"/>
</dbReference>
<accession>A0A1H0SHK0</accession>
<evidence type="ECO:0000313" key="2">
    <source>
        <dbReference type="Proteomes" id="UP000198795"/>
    </source>
</evidence>
<dbReference type="Proteomes" id="UP000198795">
    <property type="component" value="Unassembled WGS sequence"/>
</dbReference>
<proteinExistence type="predicted"/>
<keyword evidence="2" id="KW-1185">Reference proteome</keyword>
<sequence length="273" mass="31240">MDGMDATEKTVSRVLRRASGVWRAMSVPIQPPNYEEVKLSAAGVDRIIAAVEGTGRVRAPRELDREKLRKALSRCWYHHAENRFFKATRDEAEADRRRIDDIVKTLERLLQLLDASHEPDTSHVICWLAWNGDSEVPRVVHIENLEGFKHLFGWTHFFFKHAPPESVEKLAWLASNVESLQRLKVAATLSSHEMQKIAEITSKVSLKDILASSFPEIYLEYFEREPGSGRLKDGCANSPYIRFALAVGEAFGEDLKAETIIKYLQHWKKNRSK</sequence>
<protein>
    <submittedName>
        <fullName evidence="1">Uncharacterized protein</fullName>
    </submittedName>
</protein>
<comment type="caution">
    <text evidence="1">The sequence shown here is derived from an EMBL/GenBank/DDBJ whole genome shotgun (WGS) entry which is preliminary data.</text>
</comment>
<reference evidence="1 2" key="1">
    <citation type="submission" date="2016-10" db="EMBL/GenBank/DDBJ databases">
        <authorList>
            <person name="Varghese N."/>
            <person name="Submissions S."/>
        </authorList>
    </citation>
    <scope>NUCLEOTIDE SEQUENCE [LARGE SCALE GENOMIC DNA]</scope>
    <source>
        <strain evidence="1 2">CGMCC 1.6497</strain>
    </source>
</reference>
<gene>
    <name evidence="1" type="ORF">SAMN04488061_2900</name>
</gene>
<name>A0A1H0SHK0_9HYPH</name>
<dbReference type="RefSeq" id="WP_139165359.1">
    <property type="nucleotide sequence ID" value="NZ_FNJC01000004.1"/>
</dbReference>
<organism evidence="1 2">
    <name type="scientific">Filomicrobium insigne</name>
    <dbReference type="NCBI Taxonomy" id="418854"/>
    <lineage>
        <taxon>Bacteria</taxon>
        <taxon>Pseudomonadati</taxon>
        <taxon>Pseudomonadota</taxon>
        <taxon>Alphaproteobacteria</taxon>
        <taxon>Hyphomicrobiales</taxon>
        <taxon>Hyphomicrobiaceae</taxon>
        <taxon>Filomicrobium</taxon>
    </lineage>
</organism>
<evidence type="ECO:0000313" key="1">
    <source>
        <dbReference type="EMBL" id="SDP41223.1"/>
    </source>
</evidence>